<proteinExistence type="predicted"/>
<gene>
    <name evidence="1" type="ORF">BWQ96_07407</name>
</gene>
<dbReference type="Proteomes" id="UP000247409">
    <property type="component" value="Unassembled WGS sequence"/>
</dbReference>
<reference evidence="1 2" key="1">
    <citation type="journal article" date="2018" name="Mol. Biol. Evol.">
        <title>Analysis of the draft genome of the red seaweed Gracilariopsis chorda provides insights into genome size evolution in Rhodophyta.</title>
        <authorList>
            <person name="Lee J."/>
            <person name="Yang E.C."/>
            <person name="Graf L."/>
            <person name="Yang J.H."/>
            <person name="Qiu H."/>
            <person name="Zel Zion U."/>
            <person name="Chan C.X."/>
            <person name="Stephens T.G."/>
            <person name="Weber A.P.M."/>
            <person name="Boo G.H."/>
            <person name="Boo S.M."/>
            <person name="Kim K.M."/>
            <person name="Shin Y."/>
            <person name="Jung M."/>
            <person name="Lee S.J."/>
            <person name="Yim H.S."/>
            <person name="Lee J.H."/>
            <person name="Bhattacharya D."/>
            <person name="Yoon H.S."/>
        </authorList>
    </citation>
    <scope>NUCLEOTIDE SEQUENCE [LARGE SCALE GENOMIC DNA]</scope>
    <source>
        <strain evidence="1 2">SKKU-2015</strain>
        <tissue evidence="1">Whole body</tissue>
    </source>
</reference>
<organism evidence="1 2">
    <name type="scientific">Gracilariopsis chorda</name>
    <dbReference type="NCBI Taxonomy" id="448386"/>
    <lineage>
        <taxon>Eukaryota</taxon>
        <taxon>Rhodophyta</taxon>
        <taxon>Florideophyceae</taxon>
        <taxon>Rhodymeniophycidae</taxon>
        <taxon>Gracilariales</taxon>
        <taxon>Gracilariaceae</taxon>
        <taxon>Gracilariopsis</taxon>
    </lineage>
</organism>
<dbReference type="AlphaFoldDB" id="A0A2V3ILC4"/>
<comment type="caution">
    <text evidence="1">The sequence shown here is derived from an EMBL/GenBank/DDBJ whole genome shotgun (WGS) entry which is preliminary data.</text>
</comment>
<protein>
    <submittedName>
        <fullName evidence="1">Uncharacterized protein</fullName>
    </submittedName>
</protein>
<dbReference type="EMBL" id="NBIV01000147">
    <property type="protein sequence ID" value="PXF42863.1"/>
    <property type="molecule type" value="Genomic_DNA"/>
</dbReference>
<sequence>MERYVGWVKHRLNARNLAVESLTENAKLFESYKLFFKEGFAEGHSTSSGNDSDVEETEIVEEAFSLLHYVGAWSVNGPTPRRWNLKGLLADYVTRAKNVAAGAASSCISGDMIEVYCHALVPCDDHLHEVGAWETKRDGAKRSHFFCSEQYASATRCNGRDVYYGRVSLLFKYAFEFAEGIQRHSLFAGEWGRDLRKTHLNQVYAPHGWPFGQVTVEDISILLNPIGVTTDTYPADAYGGVARGTRLFFIDPCAKSYAFLRKGGRPRMA</sequence>
<name>A0A2V3ILC4_9FLOR</name>
<dbReference type="STRING" id="448386.A0A2V3ILC4"/>
<keyword evidence="2" id="KW-1185">Reference proteome</keyword>
<evidence type="ECO:0000313" key="1">
    <source>
        <dbReference type="EMBL" id="PXF42863.1"/>
    </source>
</evidence>
<accession>A0A2V3ILC4</accession>
<dbReference type="OrthoDB" id="10028922at2759"/>
<evidence type="ECO:0000313" key="2">
    <source>
        <dbReference type="Proteomes" id="UP000247409"/>
    </source>
</evidence>